<dbReference type="SMART" id="SM00208">
    <property type="entry name" value="TNFR"/>
    <property type="match status" value="3"/>
</dbReference>
<organism evidence="14 15">
    <name type="scientific">Ictalurus punctatus</name>
    <name type="common">Channel catfish</name>
    <name type="synonym">Silurus punctatus</name>
    <dbReference type="NCBI Taxonomy" id="7998"/>
    <lineage>
        <taxon>Eukaryota</taxon>
        <taxon>Metazoa</taxon>
        <taxon>Chordata</taxon>
        <taxon>Craniata</taxon>
        <taxon>Vertebrata</taxon>
        <taxon>Euteleostomi</taxon>
        <taxon>Actinopterygii</taxon>
        <taxon>Neopterygii</taxon>
        <taxon>Teleostei</taxon>
        <taxon>Ostariophysi</taxon>
        <taxon>Siluriformes</taxon>
        <taxon>Ictaluridae</taxon>
        <taxon>Ictalurus</taxon>
    </lineage>
</organism>
<dbReference type="RefSeq" id="XP_017307290.1">
    <property type="nucleotide sequence ID" value="XM_017451801.3"/>
</dbReference>
<dbReference type="Pfam" id="PF00020">
    <property type="entry name" value="TNFR_c6"/>
    <property type="match status" value="2"/>
</dbReference>
<dbReference type="GO" id="GO:0036462">
    <property type="term" value="P:TRAIL-activated apoptotic signaling pathway"/>
    <property type="evidence" value="ECO:0007669"/>
    <property type="project" value="TreeGrafter"/>
</dbReference>
<feature type="disulfide bond" evidence="9">
    <location>
        <begin position="98"/>
        <end position="111"/>
    </location>
</feature>
<keyword evidence="6 9" id="KW-1015">Disulfide bond</keyword>
<evidence type="ECO:0000256" key="7">
    <source>
        <dbReference type="ARBA" id="ARBA00023170"/>
    </source>
</evidence>
<name>A0A2D0PQC3_ICTPU</name>
<protein>
    <submittedName>
        <fullName evidence="15">Hematopoietic death receptor isoform X1</fullName>
    </submittedName>
</protein>
<dbReference type="PROSITE" id="PS50017">
    <property type="entry name" value="DEATH_DOMAIN"/>
    <property type="match status" value="1"/>
</dbReference>
<evidence type="ECO:0000256" key="1">
    <source>
        <dbReference type="ARBA" id="ARBA00004370"/>
    </source>
</evidence>
<keyword evidence="14" id="KW-1185">Reference proteome</keyword>
<dbReference type="Proteomes" id="UP000221080">
    <property type="component" value="Chromosome 22"/>
</dbReference>
<keyword evidence="11" id="KW-0812">Transmembrane</keyword>
<dbReference type="KEGG" id="ipu:108255678"/>
<feature type="transmembrane region" description="Helical" evidence="11">
    <location>
        <begin position="171"/>
        <end position="197"/>
    </location>
</feature>
<feature type="disulfide bond" evidence="9">
    <location>
        <begin position="121"/>
        <end position="136"/>
    </location>
</feature>
<keyword evidence="7 15" id="KW-0675">Receptor</keyword>
<feature type="domain" description="TNFR-Cys" evidence="13">
    <location>
        <begin position="120"/>
        <end position="160"/>
    </location>
</feature>
<dbReference type="InterPro" id="IPR001368">
    <property type="entry name" value="TNFR/NGFR_Cys_rich_reg"/>
</dbReference>
<feature type="repeat" description="TNFR-Cys" evidence="9">
    <location>
        <begin position="120"/>
        <end position="160"/>
    </location>
</feature>
<feature type="domain" description="Death" evidence="12">
    <location>
        <begin position="329"/>
        <end position="396"/>
    </location>
</feature>
<keyword evidence="11" id="KW-1133">Transmembrane helix</keyword>
<evidence type="ECO:0000256" key="10">
    <source>
        <dbReference type="SAM" id="MobiDB-lite"/>
    </source>
</evidence>
<gene>
    <name evidence="15" type="primary">hdr</name>
</gene>
<evidence type="ECO:0000256" key="8">
    <source>
        <dbReference type="ARBA" id="ARBA00023180"/>
    </source>
</evidence>
<dbReference type="PANTHER" id="PTHR46330">
    <property type="entry name" value="TUMOR NECROSIS FACTOR RECEPTOR SUPERFAMILY MEMBER 10B"/>
    <property type="match status" value="1"/>
</dbReference>
<dbReference type="Pfam" id="PF00531">
    <property type="entry name" value="Death"/>
    <property type="match status" value="1"/>
</dbReference>
<keyword evidence="3" id="KW-0732">Signal</keyword>
<feature type="disulfide bond" evidence="9">
    <location>
        <begin position="101"/>
        <end position="119"/>
    </location>
</feature>
<sequence>MRDFINLKFPPTERMGSKIKLMLWIWAWSSSGIRTAPGDVCRARGGYINNDICCLNCPAGTFLKEACSRPFERGVCEPCDFDTYTEHDNGLLKTCLMCTKCRPDEEIVERCNSTRNTRCRCKAGSFCLPDQACEVCKTCRKCKEDEKVVAHCTANSNTVCQKRGPTSTSTLTAVGVVSVSVVAIIVIIVIIGCLLYWRTSGGLTSSCQRGMWNKCLENGSDLEEVKQNNVNGVVEEGAQIQPLIYPTQPVGEDEEDKGLGPSLSTTTASSETSLPVCTLTSEYCLSRSLLRQLNTLEDEKLRRLVPLNGDDSLKKTFDLFGEIDVNYHKRFFRLLGLSDNAIRTAEASWSLPEDRVYELLKIWMEKEGMKADFISLIEALLSLNQRFSAENIVARAVDNGYFRYEED</sequence>
<keyword evidence="4" id="KW-0677">Repeat</keyword>
<dbReference type="InterPro" id="IPR052491">
    <property type="entry name" value="TNFRSF10"/>
</dbReference>
<dbReference type="CTD" id="373093"/>
<dbReference type="OrthoDB" id="8848202at2759"/>
<dbReference type="SUPFAM" id="SSF57586">
    <property type="entry name" value="TNF receptor-like"/>
    <property type="match status" value="2"/>
</dbReference>
<proteinExistence type="predicted"/>
<evidence type="ECO:0000256" key="5">
    <source>
        <dbReference type="ARBA" id="ARBA00023136"/>
    </source>
</evidence>
<accession>A0A2D0PQC3</accession>
<dbReference type="GO" id="GO:0043065">
    <property type="term" value="P:positive regulation of apoptotic process"/>
    <property type="evidence" value="ECO:0007669"/>
    <property type="project" value="TreeGrafter"/>
</dbReference>
<feature type="domain" description="TNFR-Cys" evidence="13">
    <location>
        <begin position="78"/>
        <end position="119"/>
    </location>
</feature>
<feature type="disulfide bond" evidence="9">
    <location>
        <begin position="142"/>
        <end position="160"/>
    </location>
</feature>
<dbReference type="PROSITE" id="PS50050">
    <property type="entry name" value="TNFR_NGFR_2"/>
    <property type="match status" value="2"/>
</dbReference>
<evidence type="ECO:0000256" key="2">
    <source>
        <dbReference type="ARBA" id="ARBA00022703"/>
    </source>
</evidence>
<evidence type="ECO:0000256" key="9">
    <source>
        <dbReference type="PROSITE-ProRule" id="PRU00206"/>
    </source>
</evidence>
<evidence type="ECO:0000313" key="15">
    <source>
        <dbReference type="RefSeq" id="XP_017307290.1"/>
    </source>
</evidence>
<dbReference type="Gene3D" id="2.10.50.10">
    <property type="entry name" value="Tumor Necrosis Factor Receptor, subunit A, domain 2"/>
    <property type="match status" value="3"/>
</dbReference>
<evidence type="ECO:0000256" key="4">
    <source>
        <dbReference type="ARBA" id="ARBA00022737"/>
    </source>
</evidence>
<keyword evidence="5 11" id="KW-0472">Membrane</keyword>
<evidence type="ECO:0000313" key="14">
    <source>
        <dbReference type="Proteomes" id="UP000221080"/>
    </source>
</evidence>
<reference evidence="15" key="2">
    <citation type="submission" date="2025-08" db="UniProtKB">
        <authorList>
            <consortium name="RefSeq"/>
        </authorList>
    </citation>
    <scope>IDENTIFICATION</scope>
    <source>
        <tissue evidence="15">Blood</tissue>
    </source>
</reference>
<dbReference type="Gene3D" id="1.10.533.10">
    <property type="entry name" value="Death Domain, Fas"/>
    <property type="match status" value="1"/>
</dbReference>
<evidence type="ECO:0000256" key="6">
    <source>
        <dbReference type="ARBA" id="ARBA00023157"/>
    </source>
</evidence>
<dbReference type="CDD" id="cd08315">
    <property type="entry name" value="Death_TRAILR_DR4_DR5"/>
    <property type="match status" value="1"/>
</dbReference>
<evidence type="ECO:0000256" key="11">
    <source>
        <dbReference type="SAM" id="Phobius"/>
    </source>
</evidence>
<dbReference type="InterPro" id="IPR011029">
    <property type="entry name" value="DEATH-like_dom_sf"/>
</dbReference>
<evidence type="ECO:0000259" key="13">
    <source>
        <dbReference type="PROSITE" id="PS50050"/>
    </source>
</evidence>
<keyword evidence="8" id="KW-0325">Glycoprotein</keyword>
<keyword evidence="2" id="KW-0053">Apoptosis</keyword>
<evidence type="ECO:0000259" key="12">
    <source>
        <dbReference type="PROSITE" id="PS50017"/>
    </source>
</evidence>
<dbReference type="SUPFAM" id="SSF47986">
    <property type="entry name" value="DEATH domain"/>
    <property type="match status" value="1"/>
</dbReference>
<dbReference type="GO" id="GO:0009986">
    <property type="term" value="C:cell surface"/>
    <property type="evidence" value="ECO:0007669"/>
    <property type="project" value="TreeGrafter"/>
</dbReference>
<dbReference type="GeneID" id="108255678"/>
<dbReference type="PROSITE" id="PS00652">
    <property type="entry name" value="TNFR_NGFR_1"/>
    <property type="match status" value="1"/>
</dbReference>
<dbReference type="GO" id="GO:0005886">
    <property type="term" value="C:plasma membrane"/>
    <property type="evidence" value="ECO:0007669"/>
    <property type="project" value="TreeGrafter"/>
</dbReference>
<comment type="subcellular location">
    <subcellularLocation>
        <location evidence="1">Membrane</location>
    </subcellularLocation>
</comment>
<dbReference type="STRING" id="7998.ENSIPUP00000032964"/>
<dbReference type="InterPro" id="IPR034029">
    <property type="entry name" value="TNFRSF10A/B_death"/>
</dbReference>
<dbReference type="PANTHER" id="PTHR46330:SF6">
    <property type="entry name" value="HEMATOPOIETIC DEATH RECEPTOR-RELATED"/>
    <property type="match status" value="1"/>
</dbReference>
<feature type="repeat" description="TNFR-Cys" evidence="9">
    <location>
        <begin position="78"/>
        <end position="119"/>
    </location>
</feature>
<evidence type="ECO:0000256" key="3">
    <source>
        <dbReference type="ARBA" id="ARBA00022729"/>
    </source>
</evidence>
<dbReference type="InterPro" id="IPR000488">
    <property type="entry name" value="Death_dom"/>
</dbReference>
<feature type="region of interest" description="Disordered" evidence="10">
    <location>
        <begin position="250"/>
        <end position="269"/>
    </location>
</feature>
<dbReference type="AlphaFoldDB" id="A0A2D0PQC3"/>
<reference evidence="14" key="1">
    <citation type="journal article" date="2016" name="Nat. Commun.">
        <title>The channel catfish genome sequence provides insights into the evolution of scale formation in teleosts.</title>
        <authorList>
            <person name="Liu Z."/>
            <person name="Liu S."/>
            <person name="Yao J."/>
            <person name="Bao L."/>
            <person name="Zhang J."/>
            <person name="Li Y."/>
            <person name="Jiang C."/>
            <person name="Sun L."/>
            <person name="Wang R."/>
            <person name="Zhang Y."/>
            <person name="Zhou T."/>
            <person name="Zeng Q."/>
            <person name="Fu Q."/>
            <person name="Gao S."/>
            <person name="Li N."/>
            <person name="Koren S."/>
            <person name="Jiang Y."/>
            <person name="Zimin A."/>
            <person name="Xu P."/>
            <person name="Phillippy A.M."/>
            <person name="Geng X."/>
            <person name="Song L."/>
            <person name="Sun F."/>
            <person name="Li C."/>
            <person name="Wang X."/>
            <person name="Chen A."/>
            <person name="Jin Y."/>
            <person name="Yuan Z."/>
            <person name="Yang Y."/>
            <person name="Tan S."/>
            <person name="Peatman E."/>
            <person name="Lu J."/>
            <person name="Qin Z."/>
            <person name="Dunham R."/>
            <person name="Li Z."/>
            <person name="Sonstegard T."/>
            <person name="Feng J."/>
            <person name="Danzmann R.G."/>
            <person name="Schroeder S."/>
            <person name="Scheffler B."/>
            <person name="Duke M.V."/>
            <person name="Ballard L."/>
            <person name="Kucuktas H."/>
            <person name="Kaltenboeck L."/>
            <person name="Liu H."/>
            <person name="Armbruster J."/>
            <person name="Xie Y."/>
            <person name="Kirby M.L."/>
            <person name="Tian Y."/>
            <person name="Flanagan M.E."/>
            <person name="Mu W."/>
            <person name="Waldbieser G.C."/>
        </authorList>
    </citation>
    <scope>NUCLEOTIDE SEQUENCE [LARGE SCALE GENOMIC DNA]</scope>
    <source>
        <strain evidence="14">SDA103</strain>
    </source>
</reference>
<comment type="caution">
    <text evidence="9">Lacks conserved residue(s) required for the propagation of feature annotation.</text>
</comment>
<feature type="disulfide bond" evidence="9">
    <location>
        <begin position="139"/>
        <end position="152"/>
    </location>
</feature>
<dbReference type="OMA" id="TKCRSDQ"/>